<dbReference type="RefSeq" id="WP_106394228.1">
    <property type="nucleotide sequence ID" value="NZ_PVNK01000214.1"/>
</dbReference>
<feature type="transmembrane region" description="Helical" evidence="1">
    <location>
        <begin position="76"/>
        <end position="94"/>
    </location>
</feature>
<organism evidence="2 3">
    <name type="scientific">Enhygromyxa salina</name>
    <dbReference type="NCBI Taxonomy" id="215803"/>
    <lineage>
        <taxon>Bacteria</taxon>
        <taxon>Pseudomonadati</taxon>
        <taxon>Myxococcota</taxon>
        <taxon>Polyangia</taxon>
        <taxon>Nannocystales</taxon>
        <taxon>Nannocystaceae</taxon>
        <taxon>Enhygromyxa</taxon>
    </lineage>
</organism>
<sequence length="157" mass="17626">MPRHAPVVLPKRHPVRFPDRCPVCGKASPDHAAGIDEVLGYYFRPLSDDVIQRWQSTVPVCRGHLRRLRNARISDALSVAGFTLAAIAGLLYLAERFELFASGWWSWAGVAVVGLLPYGLMRVVARPLFDVTPDDDLIEFDLRNRAYAADFRALNRP</sequence>
<gene>
    <name evidence="2" type="ORF">ENSA5_49750</name>
</gene>
<dbReference type="EMBL" id="PVNK01000214">
    <property type="protein sequence ID" value="PRP92344.1"/>
    <property type="molecule type" value="Genomic_DNA"/>
</dbReference>
<accession>A0A2S9XHI5</accession>
<keyword evidence="1" id="KW-0472">Membrane</keyword>
<comment type="caution">
    <text evidence="2">The sequence shown here is derived from an EMBL/GenBank/DDBJ whole genome shotgun (WGS) entry which is preliminary data.</text>
</comment>
<dbReference type="AlphaFoldDB" id="A0A2S9XHI5"/>
<keyword evidence="3" id="KW-1185">Reference proteome</keyword>
<dbReference type="OrthoDB" id="9837699at2"/>
<protein>
    <submittedName>
        <fullName evidence="2">Uncharacterized protein</fullName>
    </submittedName>
</protein>
<feature type="transmembrane region" description="Helical" evidence="1">
    <location>
        <begin position="100"/>
        <end position="120"/>
    </location>
</feature>
<name>A0A2S9XHI5_9BACT</name>
<evidence type="ECO:0000313" key="2">
    <source>
        <dbReference type="EMBL" id="PRP92344.1"/>
    </source>
</evidence>
<reference evidence="2 3" key="1">
    <citation type="submission" date="2018-03" db="EMBL/GenBank/DDBJ databases">
        <title>Draft Genome Sequences of the Obligatory Marine Myxobacteria Enhygromyxa salina SWB005.</title>
        <authorList>
            <person name="Poehlein A."/>
            <person name="Moghaddam J.A."/>
            <person name="Harms H."/>
            <person name="Alanjari M."/>
            <person name="Koenig G.M."/>
            <person name="Daniel R."/>
            <person name="Schaeberle T.F."/>
        </authorList>
    </citation>
    <scope>NUCLEOTIDE SEQUENCE [LARGE SCALE GENOMIC DNA]</scope>
    <source>
        <strain evidence="2 3">SWB005</strain>
    </source>
</reference>
<evidence type="ECO:0000256" key="1">
    <source>
        <dbReference type="SAM" id="Phobius"/>
    </source>
</evidence>
<keyword evidence="1" id="KW-1133">Transmembrane helix</keyword>
<dbReference type="Proteomes" id="UP000237968">
    <property type="component" value="Unassembled WGS sequence"/>
</dbReference>
<keyword evidence="1" id="KW-0812">Transmembrane</keyword>
<evidence type="ECO:0000313" key="3">
    <source>
        <dbReference type="Proteomes" id="UP000237968"/>
    </source>
</evidence>
<proteinExistence type="predicted"/>